<name>A0A397UZ72_9GLOM</name>
<proteinExistence type="predicted"/>
<gene>
    <name evidence="1" type="ORF">C2G38_1636339</name>
</gene>
<comment type="caution">
    <text evidence="1">The sequence shown here is derived from an EMBL/GenBank/DDBJ whole genome shotgun (WGS) entry which is preliminary data.</text>
</comment>
<protein>
    <submittedName>
        <fullName evidence="1">Uncharacterized protein</fullName>
    </submittedName>
</protein>
<sequence>MYIFLYEVDKALPTTNENTYNRLKIIKNIFLYEIDKALPMTIEDIYNPTNPNKHVELLIGEIKPPNTRDALVSDDLVFLGKMMKCSLDKTIEDYKMMYY</sequence>
<evidence type="ECO:0000313" key="1">
    <source>
        <dbReference type="EMBL" id="RIB14668.1"/>
    </source>
</evidence>
<reference evidence="1 2" key="1">
    <citation type="submission" date="2018-06" db="EMBL/GenBank/DDBJ databases">
        <title>Comparative genomics reveals the genomic features of Rhizophagus irregularis, R. cerebriforme, R. diaphanum and Gigaspora rosea, and their symbiotic lifestyle signature.</title>
        <authorList>
            <person name="Morin E."/>
            <person name="San Clemente H."/>
            <person name="Chen E.C.H."/>
            <person name="De La Providencia I."/>
            <person name="Hainaut M."/>
            <person name="Kuo A."/>
            <person name="Kohler A."/>
            <person name="Murat C."/>
            <person name="Tang N."/>
            <person name="Roy S."/>
            <person name="Loubradou J."/>
            <person name="Henrissat B."/>
            <person name="Grigoriev I.V."/>
            <person name="Corradi N."/>
            <person name="Roux C."/>
            <person name="Martin F.M."/>
        </authorList>
    </citation>
    <scope>NUCLEOTIDE SEQUENCE [LARGE SCALE GENOMIC DNA]</scope>
    <source>
        <strain evidence="1 2">DAOM 194757</strain>
    </source>
</reference>
<dbReference type="OrthoDB" id="2441332at2759"/>
<dbReference type="AlphaFoldDB" id="A0A397UZ72"/>
<accession>A0A397UZ72</accession>
<dbReference type="STRING" id="44941.A0A397UZ72"/>
<dbReference type="EMBL" id="QKWP01000808">
    <property type="protein sequence ID" value="RIB14668.1"/>
    <property type="molecule type" value="Genomic_DNA"/>
</dbReference>
<evidence type="ECO:0000313" key="2">
    <source>
        <dbReference type="Proteomes" id="UP000266673"/>
    </source>
</evidence>
<dbReference type="Proteomes" id="UP000266673">
    <property type="component" value="Unassembled WGS sequence"/>
</dbReference>
<keyword evidence="2" id="KW-1185">Reference proteome</keyword>
<organism evidence="1 2">
    <name type="scientific">Gigaspora rosea</name>
    <dbReference type="NCBI Taxonomy" id="44941"/>
    <lineage>
        <taxon>Eukaryota</taxon>
        <taxon>Fungi</taxon>
        <taxon>Fungi incertae sedis</taxon>
        <taxon>Mucoromycota</taxon>
        <taxon>Glomeromycotina</taxon>
        <taxon>Glomeromycetes</taxon>
        <taxon>Diversisporales</taxon>
        <taxon>Gigasporaceae</taxon>
        <taxon>Gigaspora</taxon>
    </lineage>
</organism>